<keyword evidence="1 2" id="KW-0238">DNA-binding</keyword>
<name>A0A066TVC6_9PSEU</name>
<dbReference type="AlphaFoldDB" id="A0A066TVC6"/>
<dbReference type="eggNOG" id="COG1309">
    <property type="taxonomic scope" value="Bacteria"/>
</dbReference>
<evidence type="ECO:0000256" key="2">
    <source>
        <dbReference type="PROSITE-ProRule" id="PRU00335"/>
    </source>
</evidence>
<dbReference type="GO" id="GO:0000976">
    <property type="term" value="F:transcription cis-regulatory region binding"/>
    <property type="evidence" value="ECO:0007669"/>
    <property type="project" value="TreeGrafter"/>
</dbReference>
<dbReference type="Pfam" id="PF00440">
    <property type="entry name" value="TetR_N"/>
    <property type="match status" value="1"/>
</dbReference>
<sequence length="210" mass="22589">MSSDRSGPESASSTPAELPVLGAPVRERADAARNRIRVLEAAEKLFAERGVDAVTMDDVAGAAGVGKGTLYRRFGDKGGLAMALLDQRERELQERILTGPPPLGPGVGPADRLGAFVEAYLELLDRQLDLVLLSETATTGARFRTGAHTLWRQHCRHLLEAGGADGAEIAADVLLAALAAEQVRHWRRDREISAAALARSLVRLVRTWLP</sequence>
<dbReference type="Gene3D" id="1.10.357.10">
    <property type="entry name" value="Tetracycline Repressor, domain 2"/>
    <property type="match status" value="1"/>
</dbReference>
<accession>A0A066TVC6</accession>
<dbReference type="PANTHER" id="PTHR30055:SF209">
    <property type="entry name" value="POSSIBLE TRANSCRIPTIONAL REGULATORY PROTEIN (PROBABLY TETR-FAMILY)"/>
    <property type="match status" value="1"/>
</dbReference>
<evidence type="ECO:0000256" key="1">
    <source>
        <dbReference type="ARBA" id="ARBA00023125"/>
    </source>
</evidence>
<proteinExistence type="predicted"/>
<dbReference type="SUPFAM" id="SSF46689">
    <property type="entry name" value="Homeodomain-like"/>
    <property type="match status" value="1"/>
</dbReference>
<dbReference type="InterPro" id="IPR001647">
    <property type="entry name" value="HTH_TetR"/>
</dbReference>
<dbReference type="PROSITE" id="PS01081">
    <property type="entry name" value="HTH_TETR_1"/>
    <property type="match status" value="1"/>
</dbReference>
<protein>
    <submittedName>
        <fullName evidence="4">TetR family transcriptional regulator</fullName>
    </submittedName>
</protein>
<feature type="DNA-binding region" description="H-T-H motif" evidence="2">
    <location>
        <begin position="55"/>
        <end position="74"/>
    </location>
</feature>
<dbReference type="Proteomes" id="UP000027345">
    <property type="component" value="Unassembled WGS sequence"/>
</dbReference>
<dbReference type="InterPro" id="IPR050109">
    <property type="entry name" value="HTH-type_TetR-like_transc_reg"/>
</dbReference>
<feature type="domain" description="HTH tetR-type" evidence="3">
    <location>
        <begin position="32"/>
        <end position="92"/>
    </location>
</feature>
<dbReference type="PANTHER" id="PTHR30055">
    <property type="entry name" value="HTH-TYPE TRANSCRIPTIONAL REGULATOR RUTR"/>
    <property type="match status" value="1"/>
</dbReference>
<dbReference type="PRINTS" id="PR00455">
    <property type="entry name" value="HTHTETR"/>
</dbReference>
<reference evidence="4 5" key="1">
    <citation type="submission" date="2014-05" db="EMBL/GenBank/DDBJ databases">
        <title>Draft genome sequence of Amycolatopsis rifamycinica DSM 46095.</title>
        <authorList>
            <person name="Lal R."/>
            <person name="Saxena A."/>
            <person name="Kumari R."/>
            <person name="Mukherjee U."/>
            <person name="Singh P."/>
            <person name="Sangwan N."/>
            <person name="Mahato N.K."/>
        </authorList>
    </citation>
    <scope>NUCLEOTIDE SEQUENCE [LARGE SCALE GENOMIC DNA]</scope>
    <source>
        <strain evidence="4 5">DSM 46095</strain>
    </source>
</reference>
<dbReference type="PROSITE" id="PS50977">
    <property type="entry name" value="HTH_TETR_2"/>
    <property type="match status" value="1"/>
</dbReference>
<evidence type="ECO:0000313" key="5">
    <source>
        <dbReference type="Proteomes" id="UP000027345"/>
    </source>
</evidence>
<gene>
    <name evidence="4" type="ORF">DV20_29875</name>
</gene>
<dbReference type="InterPro" id="IPR023772">
    <property type="entry name" value="DNA-bd_HTH_TetR-type_CS"/>
</dbReference>
<dbReference type="OrthoDB" id="4542210at2"/>
<organism evidence="4 5">
    <name type="scientific">Amycolatopsis rifamycinica</name>
    <dbReference type="NCBI Taxonomy" id="287986"/>
    <lineage>
        <taxon>Bacteria</taxon>
        <taxon>Bacillati</taxon>
        <taxon>Actinomycetota</taxon>
        <taxon>Actinomycetes</taxon>
        <taxon>Pseudonocardiales</taxon>
        <taxon>Pseudonocardiaceae</taxon>
        <taxon>Amycolatopsis</taxon>
    </lineage>
</organism>
<dbReference type="GO" id="GO:0003700">
    <property type="term" value="F:DNA-binding transcription factor activity"/>
    <property type="evidence" value="ECO:0007669"/>
    <property type="project" value="TreeGrafter"/>
</dbReference>
<evidence type="ECO:0000259" key="3">
    <source>
        <dbReference type="PROSITE" id="PS50977"/>
    </source>
</evidence>
<keyword evidence="5" id="KW-1185">Reference proteome</keyword>
<comment type="caution">
    <text evidence="4">The sequence shown here is derived from an EMBL/GenBank/DDBJ whole genome shotgun (WGS) entry which is preliminary data.</text>
</comment>
<evidence type="ECO:0000313" key="4">
    <source>
        <dbReference type="EMBL" id="KDN18800.1"/>
    </source>
</evidence>
<dbReference type="RefSeq" id="WP_043786013.1">
    <property type="nucleotide sequence ID" value="NZ_JMQI01000062.1"/>
</dbReference>
<dbReference type="InterPro" id="IPR009057">
    <property type="entry name" value="Homeodomain-like_sf"/>
</dbReference>
<dbReference type="EMBL" id="JMQI01000062">
    <property type="protein sequence ID" value="KDN18800.1"/>
    <property type="molecule type" value="Genomic_DNA"/>
</dbReference>
<dbReference type="STRING" id="287986.DV20_29875"/>